<feature type="transmembrane region" description="Helical" evidence="1">
    <location>
        <begin position="56"/>
        <end position="74"/>
    </location>
</feature>
<dbReference type="eggNOG" id="arCOG11835">
    <property type="taxonomic scope" value="Archaea"/>
</dbReference>
<accession>D3SR98</accession>
<feature type="transmembrane region" description="Helical" evidence="1">
    <location>
        <begin position="141"/>
        <end position="166"/>
    </location>
</feature>
<dbReference type="HOGENOM" id="CLU_121280_0_0_2"/>
<reference evidence="3" key="1">
    <citation type="submission" date="2010-02" db="EMBL/GenBank/DDBJ databases">
        <title>Complete sequence of chromosome of Natrialba magadii ATCC 43099.</title>
        <authorList>
            <consortium name="US DOE Joint Genome Institute"/>
            <person name="Lucas S."/>
            <person name="Copeland A."/>
            <person name="Lapidus A."/>
            <person name="Cheng J.-F."/>
            <person name="Bruce D."/>
            <person name="Goodwin L."/>
            <person name="Pitluck S."/>
            <person name="Davenport K."/>
            <person name="Saunders E."/>
            <person name="Detter J.C."/>
            <person name="Han C."/>
            <person name="Tapia R."/>
            <person name="Land M."/>
            <person name="Hauser L."/>
            <person name="Kyrpides N."/>
            <person name="Mikhailova N."/>
            <person name="De Castro R.E."/>
            <person name="Maupin-Furlow J.A."/>
            <person name="Woyke T."/>
        </authorList>
    </citation>
    <scope>NUCLEOTIDE SEQUENCE [LARGE SCALE GENOMIC DNA]</scope>
    <source>
        <strain evidence="3">ATCC 43099 / DSM 3394 / CCM 3739 / CIP 104546 / IAM 13178 / JCM 8861 / NBRC 102185 / NCIMB 2190 / MS3</strain>
    </source>
</reference>
<keyword evidence="1" id="KW-0472">Membrane</keyword>
<organism evidence="2 3">
    <name type="scientific">Natrialba magadii (strain ATCC 43099 / DSM 3394 / CCM 3739 / CIP 104546 / IAM 13178 / JCM 8861 / NBRC 102185 / NCIMB 2190 / MS3)</name>
    <name type="common">Natronobacterium magadii</name>
    <dbReference type="NCBI Taxonomy" id="547559"/>
    <lineage>
        <taxon>Archaea</taxon>
        <taxon>Methanobacteriati</taxon>
        <taxon>Methanobacteriota</taxon>
        <taxon>Stenosarchaea group</taxon>
        <taxon>Halobacteria</taxon>
        <taxon>Halobacteriales</taxon>
        <taxon>Natrialbaceae</taxon>
        <taxon>Natrialba</taxon>
    </lineage>
</organism>
<dbReference type="STRING" id="547559.Nmag_3102"/>
<dbReference type="Proteomes" id="UP000001879">
    <property type="component" value="Chromosome"/>
</dbReference>
<dbReference type="PaxDb" id="547559-Nmag_3102"/>
<dbReference type="KEGG" id="nmg:Nmag_3102"/>
<evidence type="ECO:0000313" key="2">
    <source>
        <dbReference type="EMBL" id="ADD06654.1"/>
    </source>
</evidence>
<keyword evidence="3" id="KW-1185">Reference proteome</keyword>
<dbReference type="EMBL" id="CP001932">
    <property type="protein sequence ID" value="ADD06654.1"/>
    <property type="molecule type" value="Genomic_DNA"/>
</dbReference>
<protein>
    <submittedName>
        <fullName evidence="2">Uncharacterized protein</fullName>
    </submittedName>
</protein>
<gene>
    <name evidence="2" type="ordered locus">Nmag_3102</name>
</gene>
<keyword evidence="1" id="KW-1133">Transmembrane helix</keyword>
<feature type="transmembrane region" description="Helical" evidence="1">
    <location>
        <begin position="80"/>
        <end position="99"/>
    </location>
</feature>
<sequence length="193" mass="19891">MATSGNEGLLPSDVYDTHAVRHGTYPSQQLYIRPDIPASNAVHDVIPTTLRSDRHLLAVSFACFGVAGAAGATADGLGLTLGATVLAIGGVYTGARYANRISRRSLAIHAFALWSGFLAISATHLVGLGTVGAVTPGPEGAVALGLTVLTWATLLTACAATTFLGFREYGATVGVDTPEEQVLEGDTSDYSTR</sequence>
<evidence type="ECO:0000313" key="3">
    <source>
        <dbReference type="Proteomes" id="UP000001879"/>
    </source>
</evidence>
<evidence type="ECO:0000256" key="1">
    <source>
        <dbReference type="SAM" id="Phobius"/>
    </source>
</evidence>
<reference evidence="2 3" key="2">
    <citation type="journal article" date="2012" name="BMC Genomics">
        <title>A comparative genomics perspective on the genetic content of the alkaliphilic haloarchaeon Natrialba magadii ATCC 43099T.</title>
        <authorList>
            <person name="Siddaramappa S."/>
            <person name="Challacombe J.F."/>
            <person name="Decastro R.E."/>
            <person name="Pfeiffer F."/>
            <person name="Sastre D.E."/>
            <person name="Gimenez M.I."/>
            <person name="Paggi R.A."/>
            <person name="Detter J.C."/>
            <person name="Davenport K.W."/>
            <person name="Goodwin L.A."/>
            <person name="Kyrpides N."/>
            <person name="Tapia R."/>
            <person name="Pitluck S."/>
            <person name="Lucas S."/>
            <person name="Woyke T."/>
            <person name="Maupin-Furlow J.A."/>
        </authorList>
    </citation>
    <scope>NUCLEOTIDE SEQUENCE [LARGE SCALE GENOMIC DNA]</scope>
    <source>
        <strain evidence="3">ATCC 43099 / DSM 3394 / CCM 3739 / CIP 104546 / IAM 13178 / JCM 8861 / NBRC 102185 / NCIMB 2190 / MS3</strain>
    </source>
</reference>
<proteinExistence type="predicted"/>
<name>D3SR98_NATMM</name>
<feature type="transmembrane region" description="Helical" evidence="1">
    <location>
        <begin position="111"/>
        <end position="135"/>
    </location>
</feature>
<dbReference type="AlphaFoldDB" id="D3SR98"/>
<keyword evidence="1" id="KW-0812">Transmembrane</keyword>